<dbReference type="RefSeq" id="WP_390620596.1">
    <property type="nucleotide sequence ID" value="NZ_SJPM01000004.1"/>
</dbReference>
<dbReference type="InterPro" id="IPR037079">
    <property type="entry name" value="AF2212/PG0164-like_sf"/>
</dbReference>
<dbReference type="Proteomes" id="UP000316213">
    <property type="component" value="Unassembled WGS sequence"/>
</dbReference>
<dbReference type="AlphaFoldDB" id="A0A5C6AAP5"/>
<name>A0A5C6AAP5_9BACT</name>
<evidence type="ECO:0000313" key="1">
    <source>
        <dbReference type="EMBL" id="TWT97112.1"/>
    </source>
</evidence>
<dbReference type="InterPro" id="IPR015018">
    <property type="entry name" value="DUF1905"/>
</dbReference>
<reference evidence="1 2" key="1">
    <citation type="submission" date="2019-02" db="EMBL/GenBank/DDBJ databases">
        <title>Deep-cultivation of Planctomycetes and their phenomic and genomic characterization uncovers novel biology.</title>
        <authorList>
            <person name="Wiegand S."/>
            <person name="Jogler M."/>
            <person name="Boedeker C."/>
            <person name="Pinto D."/>
            <person name="Vollmers J."/>
            <person name="Rivas-Marin E."/>
            <person name="Kohn T."/>
            <person name="Peeters S.H."/>
            <person name="Heuer A."/>
            <person name="Rast P."/>
            <person name="Oberbeckmann S."/>
            <person name="Bunk B."/>
            <person name="Jeske O."/>
            <person name="Meyerdierks A."/>
            <person name="Storesund J.E."/>
            <person name="Kallscheuer N."/>
            <person name="Luecker S."/>
            <person name="Lage O.M."/>
            <person name="Pohl T."/>
            <person name="Merkel B.J."/>
            <person name="Hornburger P."/>
            <person name="Mueller R.-W."/>
            <person name="Bruemmer F."/>
            <person name="Labrenz M."/>
            <person name="Spormann A.M."/>
            <person name="Op Den Camp H."/>
            <person name="Overmann J."/>
            <person name="Amann R."/>
            <person name="Jetten M.S.M."/>
            <person name="Mascher T."/>
            <person name="Medema M.H."/>
            <person name="Devos D.P."/>
            <person name="Kaster A.-K."/>
            <person name="Ovreas L."/>
            <person name="Rohde M."/>
            <person name="Galperin M.Y."/>
            <person name="Jogler C."/>
        </authorList>
    </citation>
    <scope>NUCLEOTIDE SEQUENCE [LARGE SCALE GENOMIC DNA]</scope>
    <source>
        <strain evidence="1 2">Pla100</strain>
    </source>
</reference>
<evidence type="ECO:0000313" key="2">
    <source>
        <dbReference type="Proteomes" id="UP000316213"/>
    </source>
</evidence>
<dbReference type="Pfam" id="PF08922">
    <property type="entry name" value="DUF1905"/>
    <property type="match status" value="1"/>
</dbReference>
<sequence length="120" mass="13830">MVKQSSSGSRFCIDTAIKWFRTMIFSCCFSGELWKYGGESSWWFVSLPVEDAEDLERFCSHRKRNFGSIRVTATVGDTSWQTSIFRDTKSKSYLLPVKATVRSKEKLVEKTSYEVTITVE</sequence>
<keyword evidence="2" id="KW-1185">Reference proteome</keyword>
<comment type="caution">
    <text evidence="1">The sequence shown here is derived from an EMBL/GenBank/DDBJ whole genome shotgun (WGS) entry which is preliminary data.</text>
</comment>
<dbReference type="SUPFAM" id="SSF141694">
    <property type="entry name" value="AF2212/PG0164-like"/>
    <property type="match status" value="1"/>
</dbReference>
<accession>A0A5C6AAP5</accession>
<gene>
    <name evidence="1" type="ORF">Pla100_22610</name>
</gene>
<proteinExistence type="predicted"/>
<protein>
    <recommendedName>
        <fullName evidence="3">DUF1905 domain-containing protein</fullName>
    </recommendedName>
</protein>
<evidence type="ECO:0008006" key="3">
    <source>
        <dbReference type="Google" id="ProtNLM"/>
    </source>
</evidence>
<dbReference type="Gene3D" id="2.40.30.100">
    <property type="entry name" value="AF2212/PG0164-like"/>
    <property type="match status" value="1"/>
</dbReference>
<dbReference type="EMBL" id="SJPM01000004">
    <property type="protein sequence ID" value="TWT97112.1"/>
    <property type="molecule type" value="Genomic_DNA"/>
</dbReference>
<organism evidence="1 2">
    <name type="scientific">Neorhodopirellula pilleata</name>
    <dbReference type="NCBI Taxonomy" id="2714738"/>
    <lineage>
        <taxon>Bacteria</taxon>
        <taxon>Pseudomonadati</taxon>
        <taxon>Planctomycetota</taxon>
        <taxon>Planctomycetia</taxon>
        <taxon>Pirellulales</taxon>
        <taxon>Pirellulaceae</taxon>
        <taxon>Neorhodopirellula</taxon>
    </lineage>
</organism>